<dbReference type="EMBL" id="JAFKCW010000002">
    <property type="protein sequence ID" value="MBN7801228.1"/>
    <property type="molecule type" value="Genomic_DNA"/>
</dbReference>
<reference evidence="1 2" key="1">
    <citation type="submission" date="2021-03" db="EMBL/GenBank/DDBJ databases">
        <title>novel species isolated from a fishpond in China.</title>
        <authorList>
            <person name="Lu H."/>
            <person name="Cai Z."/>
        </authorList>
    </citation>
    <scope>NUCLEOTIDE SEQUENCE [LARGE SCALE GENOMIC DNA]</scope>
    <source>
        <strain evidence="1 2">JCM 31546</strain>
    </source>
</reference>
<evidence type="ECO:0000313" key="1">
    <source>
        <dbReference type="EMBL" id="MBN7801228.1"/>
    </source>
</evidence>
<proteinExistence type="predicted"/>
<organism evidence="1 2">
    <name type="scientific">Algoriphagus aestuariicola</name>
    <dbReference type="NCBI Taxonomy" id="1852016"/>
    <lineage>
        <taxon>Bacteria</taxon>
        <taxon>Pseudomonadati</taxon>
        <taxon>Bacteroidota</taxon>
        <taxon>Cytophagia</taxon>
        <taxon>Cytophagales</taxon>
        <taxon>Cyclobacteriaceae</taxon>
        <taxon>Algoriphagus</taxon>
    </lineage>
</organism>
<protein>
    <recommendedName>
        <fullName evidence="3">TolB amino-terminal domain-containing protein</fullName>
    </recommendedName>
</protein>
<name>A0ABS3BPJ9_9BACT</name>
<evidence type="ECO:0008006" key="3">
    <source>
        <dbReference type="Google" id="ProtNLM"/>
    </source>
</evidence>
<dbReference type="RefSeq" id="WP_206569199.1">
    <property type="nucleotide sequence ID" value="NZ_JAFKCW010000002.1"/>
</dbReference>
<dbReference type="Proteomes" id="UP000664698">
    <property type="component" value="Unassembled WGS sequence"/>
</dbReference>
<accession>A0ABS3BPJ9</accession>
<comment type="caution">
    <text evidence="1">The sequence shown here is derived from an EMBL/GenBank/DDBJ whole genome shotgun (WGS) entry which is preliminary data.</text>
</comment>
<keyword evidence="2" id="KW-1185">Reference proteome</keyword>
<dbReference type="Gene3D" id="1.25.40.10">
    <property type="entry name" value="Tetratricopeptide repeat domain"/>
    <property type="match status" value="1"/>
</dbReference>
<dbReference type="SUPFAM" id="SSF48452">
    <property type="entry name" value="TPR-like"/>
    <property type="match status" value="1"/>
</dbReference>
<dbReference type="InterPro" id="IPR011990">
    <property type="entry name" value="TPR-like_helical_dom_sf"/>
</dbReference>
<sequence length="528" mass="59499">MELSAIVRKEEIFDQLNRILLSPAFANSMILSGFLRFIVEETLEGRAGMLKEYTVGTQVLSKKASYDPQADASVRIHAGRLRKALVDYYKGPGSGDAIFISVPKGTYVPGFESISPKTNGTAIQPEMGIYKPKLAVIPFHCPEEKQLQVLADGLCDQICTELTNFSELAVVSYYTSRKVSSQEVDPRKAGFLVDASYLLTGSIQSSRDQVRIRVQLSRSDNQHQIWACSYEREKSAMDDFSIQDDIVKHVVNQIGGSHGIIFREAAKPTPMKHPLDVKVYDAVFWYYQLLNDINEDIFEKGLEVMKHTVHRHPNYALGWAILGETYVAGFFYGFTCNAEDPLAEAIKCGRKALAMDPHCQHTYQTLCLGYVFQHKWKECLQTIDQWEKLKSKSMGVAGGLGFCLVCAGEYDRGYSLLTESIQLNPYYPWWFNAGLSLYYFQRYEYADAVYWAEKIQRQSLVWDSILKAAAYAEMEDIAAAQVLTKELIGIVPDLSSSLAHILGSFLHSKELINRLLLALRKTGLETSN</sequence>
<gene>
    <name evidence="1" type="ORF">J0A67_10165</name>
</gene>
<evidence type="ECO:0000313" key="2">
    <source>
        <dbReference type="Proteomes" id="UP000664698"/>
    </source>
</evidence>